<evidence type="ECO:0000259" key="2">
    <source>
        <dbReference type="PROSITE" id="PS00028"/>
    </source>
</evidence>
<evidence type="ECO:0000256" key="1">
    <source>
        <dbReference type="SAM" id="Coils"/>
    </source>
</evidence>
<dbReference type="OrthoDB" id="2377055at2759"/>
<dbReference type="AlphaFoldDB" id="A0A397VP68"/>
<dbReference type="Proteomes" id="UP000266673">
    <property type="component" value="Unassembled WGS sequence"/>
</dbReference>
<dbReference type="PROSITE" id="PS00028">
    <property type="entry name" value="ZINC_FINGER_C2H2_1"/>
    <property type="match status" value="1"/>
</dbReference>
<comment type="caution">
    <text evidence="3">The sequence shown here is derived from an EMBL/GenBank/DDBJ whole genome shotgun (WGS) entry which is preliminary data.</text>
</comment>
<sequence>MGLKSGPPRRNYAITLQKKHNRFKCPCPGCNLYFSSYGEVSQHVKDIHDTTLLGAKYEREYKIEQKITDNIHTSFKEALCNQLDDIINGLTKYYNLTEQGILIDEDLKKSRDSLLLLKQDFSSFSEHQFRISENALDKKIKAEREKANTMIQKYKEEISRLKCELVKNKDKIASLVNQNRELYEKYSKVQEKYTTLQQEYQALIENNNDYFIERCELLKKENYSLVQRNLELNDEIEDLKERNKEIEDLKERNKEIEDLKERNKEIERVIEVFVIVE</sequence>
<feature type="coiled-coil region" evidence="1">
    <location>
        <begin position="137"/>
        <end position="269"/>
    </location>
</feature>
<name>A0A397VP68_9GLOM</name>
<evidence type="ECO:0000313" key="3">
    <source>
        <dbReference type="EMBL" id="RIB23561.1"/>
    </source>
</evidence>
<reference evidence="3 4" key="1">
    <citation type="submission" date="2018-06" db="EMBL/GenBank/DDBJ databases">
        <title>Comparative genomics reveals the genomic features of Rhizophagus irregularis, R. cerebriforme, R. diaphanum and Gigaspora rosea, and their symbiotic lifestyle signature.</title>
        <authorList>
            <person name="Morin E."/>
            <person name="San Clemente H."/>
            <person name="Chen E.C.H."/>
            <person name="De La Providencia I."/>
            <person name="Hainaut M."/>
            <person name="Kuo A."/>
            <person name="Kohler A."/>
            <person name="Murat C."/>
            <person name="Tang N."/>
            <person name="Roy S."/>
            <person name="Loubradou J."/>
            <person name="Henrissat B."/>
            <person name="Grigoriev I.V."/>
            <person name="Corradi N."/>
            <person name="Roux C."/>
            <person name="Martin F.M."/>
        </authorList>
    </citation>
    <scope>NUCLEOTIDE SEQUENCE [LARGE SCALE GENOMIC DNA]</scope>
    <source>
        <strain evidence="3 4">DAOM 194757</strain>
    </source>
</reference>
<accession>A0A397VP68</accession>
<proteinExistence type="predicted"/>
<keyword evidence="1" id="KW-0175">Coiled coil</keyword>
<gene>
    <name evidence="3" type="ORF">C2G38_2139688</name>
</gene>
<dbReference type="EMBL" id="QKWP01000255">
    <property type="protein sequence ID" value="RIB23561.1"/>
    <property type="molecule type" value="Genomic_DNA"/>
</dbReference>
<keyword evidence="4" id="KW-1185">Reference proteome</keyword>
<dbReference type="InterPro" id="IPR013087">
    <property type="entry name" value="Znf_C2H2_type"/>
</dbReference>
<evidence type="ECO:0000313" key="4">
    <source>
        <dbReference type="Proteomes" id="UP000266673"/>
    </source>
</evidence>
<feature type="domain" description="C2H2-type" evidence="2">
    <location>
        <begin position="25"/>
        <end position="48"/>
    </location>
</feature>
<protein>
    <recommendedName>
        <fullName evidence="2">C2H2-type domain-containing protein</fullName>
    </recommendedName>
</protein>
<organism evidence="3 4">
    <name type="scientific">Gigaspora rosea</name>
    <dbReference type="NCBI Taxonomy" id="44941"/>
    <lineage>
        <taxon>Eukaryota</taxon>
        <taxon>Fungi</taxon>
        <taxon>Fungi incertae sedis</taxon>
        <taxon>Mucoromycota</taxon>
        <taxon>Glomeromycotina</taxon>
        <taxon>Glomeromycetes</taxon>
        <taxon>Diversisporales</taxon>
        <taxon>Gigasporaceae</taxon>
        <taxon>Gigaspora</taxon>
    </lineage>
</organism>